<dbReference type="Gene3D" id="6.10.140.190">
    <property type="match status" value="1"/>
</dbReference>
<dbReference type="PANTHER" id="PTHR43252:SF6">
    <property type="entry name" value="NEGATIVE TRANSCRIPTION REGULATOR PADR"/>
    <property type="match status" value="1"/>
</dbReference>
<protein>
    <submittedName>
        <fullName evidence="3">PadR family transcriptional regulator</fullName>
    </submittedName>
</protein>
<reference evidence="4" key="1">
    <citation type="journal article" date="2019" name="Int. J. Syst. Evol. Microbiol.">
        <title>The Global Catalogue of Microorganisms (GCM) 10K type strain sequencing project: providing services to taxonomists for standard genome sequencing and annotation.</title>
        <authorList>
            <consortium name="The Broad Institute Genomics Platform"/>
            <consortium name="The Broad Institute Genome Sequencing Center for Infectious Disease"/>
            <person name="Wu L."/>
            <person name="Ma J."/>
        </authorList>
    </citation>
    <scope>NUCLEOTIDE SEQUENCE [LARGE SCALE GENOMIC DNA]</scope>
    <source>
        <strain evidence="4">JCM 17738</strain>
    </source>
</reference>
<dbReference type="Pfam" id="PF10400">
    <property type="entry name" value="Vir_act_alpha_C"/>
    <property type="match status" value="1"/>
</dbReference>
<dbReference type="SUPFAM" id="SSF46785">
    <property type="entry name" value="Winged helix' DNA-binding domain"/>
    <property type="match status" value="1"/>
</dbReference>
<comment type="caution">
    <text evidence="3">The sequence shown here is derived from an EMBL/GenBank/DDBJ whole genome shotgun (WGS) entry which is preliminary data.</text>
</comment>
<dbReference type="InterPro" id="IPR018309">
    <property type="entry name" value="Tscrpt_reg_PadR_C"/>
</dbReference>
<feature type="domain" description="Transcription regulator PadR N-terminal" evidence="1">
    <location>
        <begin position="11"/>
        <end position="81"/>
    </location>
</feature>
<dbReference type="Gene3D" id="1.10.10.10">
    <property type="entry name" value="Winged helix-like DNA-binding domain superfamily/Winged helix DNA-binding domain"/>
    <property type="match status" value="1"/>
</dbReference>
<dbReference type="EMBL" id="BAABFX010000050">
    <property type="protein sequence ID" value="GAA4403181.1"/>
    <property type="molecule type" value="Genomic_DNA"/>
</dbReference>
<proteinExistence type="predicted"/>
<organism evidence="3 4">
    <name type="scientific">Ornithinibacter aureus</name>
    <dbReference type="NCBI Taxonomy" id="622664"/>
    <lineage>
        <taxon>Bacteria</taxon>
        <taxon>Bacillati</taxon>
        <taxon>Actinomycetota</taxon>
        <taxon>Actinomycetes</taxon>
        <taxon>Micrococcales</taxon>
        <taxon>Intrasporangiaceae</taxon>
        <taxon>Ornithinibacter</taxon>
    </lineage>
</organism>
<feature type="domain" description="Transcription regulator PadR C-terminal" evidence="2">
    <location>
        <begin position="94"/>
        <end position="175"/>
    </location>
</feature>
<evidence type="ECO:0000313" key="3">
    <source>
        <dbReference type="EMBL" id="GAA4403181.1"/>
    </source>
</evidence>
<name>A0ABP8KBE2_9MICO</name>
<evidence type="ECO:0000259" key="2">
    <source>
        <dbReference type="Pfam" id="PF10400"/>
    </source>
</evidence>
<dbReference type="Pfam" id="PF03551">
    <property type="entry name" value="PadR"/>
    <property type="match status" value="1"/>
</dbReference>
<sequence length="191" mass="20799">MARHSQTEVAVLGALSTGSMTGYEVRRAITEVLGHFWHESYGQIYPCLAALEQSGAVRRSGRGRTSGTVFQITPAGEDRLRALLAEPHTSPPARNGLLLRLFFGAHLADGEAQHLLQQARDRASTALDEYARIRDESVVEHGRSREQALREVTLSFGEHVARAQLTWAQESLATLAALDAPHAQGAPRARG</sequence>
<dbReference type="PANTHER" id="PTHR43252">
    <property type="entry name" value="TRANSCRIPTIONAL REGULATOR YQJI"/>
    <property type="match status" value="1"/>
</dbReference>
<evidence type="ECO:0000259" key="1">
    <source>
        <dbReference type="Pfam" id="PF03551"/>
    </source>
</evidence>
<keyword evidence="4" id="KW-1185">Reference proteome</keyword>
<dbReference type="InterPro" id="IPR036388">
    <property type="entry name" value="WH-like_DNA-bd_sf"/>
</dbReference>
<dbReference type="InterPro" id="IPR036390">
    <property type="entry name" value="WH_DNA-bd_sf"/>
</dbReference>
<dbReference type="InterPro" id="IPR005149">
    <property type="entry name" value="Tscrpt_reg_PadR_N"/>
</dbReference>
<dbReference type="RefSeq" id="WP_159898528.1">
    <property type="nucleotide sequence ID" value="NZ_BAABFX010000050.1"/>
</dbReference>
<accession>A0ABP8KBE2</accession>
<gene>
    <name evidence="3" type="ORF">GCM10023153_32980</name>
</gene>
<evidence type="ECO:0000313" key="4">
    <source>
        <dbReference type="Proteomes" id="UP001500390"/>
    </source>
</evidence>
<dbReference type="Proteomes" id="UP001500390">
    <property type="component" value="Unassembled WGS sequence"/>
</dbReference>